<name>A0A3E4MUG6_9BACT</name>
<keyword evidence="1" id="KW-1133">Transmembrane helix</keyword>
<keyword evidence="3" id="KW-1185">Reference proteome</keyword>
<sequence>MNNKSINSNKQFMIGNGILAFGVFFIVCLFLYLGFRNQSKSNDKEKTFAGIYTVEIADSFTGDSLSVYINDSLLFNSSIGNTAIKFQVKRFAEESTLMVVDNHTDEITPFNLNPEGSQIAVEKKNGKIFIQETAND</sequence>
<evidence type="ECO:0000313" key="3">
    <source>
        <dbReference type="Proteomes" id="UP000260862"/>
    </source>
</evidence>
<dbReference type="EMBL" id="QSQT01000023">
    <property type="protein sequence ID" value="RGK53335.1"/>
    <property type="molecule type" value="Genomic_DNA"/>
</dbReference>
<accession>A0A3E4MUG6</accession>
<dbReference type="Proteomes" id="UP000260862">
    <property type="component" value="Unassembled WGS sequence"/>
</dbReference>
<evidence type="ECO:0000313" key="2">
    <source>
        <dbReference type="EMBL" id="RGK53335.1"/>
    </source>
</evidence>
<proteinExistence type="predicted"/>
<organism evidence="2 3">
    <name type="scientific">Phocaeicola plebeius</name>
    <dbReference type="NCBI Taxonomy" id="310297"/>
    <lineage>
        <taxon>Bacteria</taxon>
        <taxon>Pseudomonadati</taxon>
        <taxon>Bacteroidota</taxon>
        <taxon>Bacteroidia</taxon>
        <taxon>Bacteroidales</taxon>
        <taxon>Bacteroidaceae</taxon>
        <taxon>Phocaeicola</taxon>
    </lineage>
</organism>
<dbReference type="AlphaFoldDB" id="A0A3E4MUG6"/>
<keyword evidence="1" id="KW-0472">Membrane</keyword>
<comment type="caution">
    <text evidence="2">The sequence shown here is derived from an EMBL/GenBank/DDBJ whole genome shotgun (WGS) entry which is preliminary data.</text>
</comment>
<protein>
    <recommendedName>
        <fullName evidence="4">Transmembrane protein</fullName>
    </recommendedName>
</protein>
<feature type="transmembrane region" description="Helical" evidence="1">
    <location>
        <begin position="12"/>
        <end position="35"/>
    </location>
</feature>
<evidence type="ECO:0000256" key="1">
    <source>
        <dbReference type="SAM" id="Phobius"/>
    </source>
</evidence>
<keyword evidence="1" id="KW-0812">Transmembrane</keyword>
<evidence type="ECO:0008006" key="4">
    <source>
        <dbReference type="Google" id="ProtNLM"/>
    </source>
</evidence>
<dbReference type="RefSeq" id="WP_117673504.1">
    <property type="nucleotide sequence ID" value="NZ_CABOGR010000023.1"/>
</dbReference>
<reference evidence="2 3" key="1">
    <citation type="submission" date="2018-08" db="EMBL/GenBank/DDBJ databases">
        <title>A genome reference for cultivated species of the human gut microbiota.</title>
        <authorList>
            <person name="Zou Y."/>
            <person name="Xue W."/>
            <person name="Luo G."/>
        </authorList>
    </citation>
    <scope>NUCLEOTIDE SEQUENCE [LARGE SCALE GENOMIC DNA]</scope>
    <source>
        <strain evidence="2 3">TF10-3AC</strain>
    </source>
</reference>
<gene>
    <name evidence="2" type="ORF">DXD04_11995</name>
</gene>